<dbReference type="Gene3D" id="3.40.30.10">
    <property type="entry name" value="Glutaredoxin"/>
    <property type="match status" value="1"/>
</dbReference>
<organism evidence="2 3">
    <name type="scientific">Miscanthus lutarioriparius</name>
    <dbReference type="NCBI Taxonomy" id="422564"/>
    <lineage>
        <taxon>Eukaryota</taxon>
        <taxon>Viridiplantae</taxon>
        <taxon>Streptophyta</taxon>
        <taxon>Embryophyta</taxon>
        <taxon>Tracheophyta</taxon>
        <taxon>Spermatophyta</taxon>
        <taxon>Magnoliopsida</taxon>
        <taxon>Liliopsida</taxon>
        <taxon>Poales</taxon>
        <taxon>Poaceae</taxon>
        <taxon>PACMAD clade</taxon>
        <taxon>Panicoideae</taxon>
        <taxon>Andropogonodae</taxon>
        <taxon>Andropogoneae</taxon>
        <taxon>Saccharinae</taxon>
        <taxon>Miscanthus</taxon>
    </lineage>
</organism>
<dbReference type="InterPro" id="IPR036249">
    <property type="entry name" value="Thioredoxin-like_sf"/>
</dbReference>
<dbReference type="EMBL" id="CAJGYO010000014">
    <property type="protein sequence ID" value="CAD6268875.1"/>
    <property type="molecule type" value="Genomic_DNA"/>
</dbReference>
<dbReference type="CDD" id="cd02947">
    <property type="entry name" value="TRX_family"/>
    <property type="match status" value="1"/>
</dbReference>
<sequence length="108" mass="12170">MDDLYEAVENANEKKKPLVLEFIGSTSYRSTCEFMKPIVESVANTYKNKADFCTVDFDNNEFKFLAKAFGVQALPTFLMIMGYSAVEKIVAPDKQELIKSIDNLAPTK</sequence>
<dbReference type="Proteomes" id="UP000604825">
    <property type="component" value="Unassembled WGS sequence"/>
</dbReference>
<dbReference type="PANTHER" id="PTHR10438:SF425">
    <property type="entry name" value="THIOREDOXIN H1"/>
    <property type="match status" value="1"/>
</dbReference>
<feature type="domain" description="Thioredoxin" evidence="1">
    <location>
        <begin position="1"/>
        <end position="106"/>
    </location>
</feature>
<dbReference type="OrthoDB" id="662084at2759"/>
<evidence type="ECO:0000259" key="1">
    <source>
        <dbReference type="PROSITE" id="PS51352"/>
    </source>
</evidence>
<dbReference type="Pfam" id="PF00085">
    <property type="entry name" value="Thioredoxin"/>
    <property type="match status" value="1"/>
</dbReference>
<gene>
    <name evidence="2" type="ORF">NCGR_LOCUS52180</name>
</gene>
<evidence type="ECO:0000313" key="3">
    <source>
        <dbReference type="Proteomes" id="UP000604825"/>
    </source>
</evidence>
<protein>
    <recommendedName>
        <fullName evidence="1">Thioredoxin domain-containing protein</fullName>
    </recommendedName>
</protein>
<keyword evidence="3" id="KW-1185">Reference proteome</keyword>
<comment type="caution">
    <text evidence="2">The sequence shown here is derived from an EMBL/GenBank/DDBJ whole genome shotgun (WGS) entry which is preliminary data.</text>
</comment>
<name>A0A811RG59_9POAL</name>
<reference evidence="2" key="1">
    <citation type="submission" date="2020-10" db="EMBL/GenBank/DDBJ databases">
        <authorList>
            <person name="Han B."/>
            <person name="Lu T."/>
            <person name="Zhao Q."/>
            <person name="Huang X."/>
            <person name="Zhao Y."/>
        </authorList>
    </citation>
    <scope>NUCLEOTIDE SEQUENCE</scope>
</reference>
<dbReference type="PANTHER" id="PTHR10438">
    <property type="entry name" value="THIOREDOXIN"/>
    <property type="match status" value="1"/>
</dbReference>
<evidence type="ECO:0000313" key="2">
    <source>
        <dbReference type="EMBL" id="CAD6268875.1"/>
    </source>
</evidence>
<dbReference type="InterPro" id="IPR050620">
    <property type="entry name" value="Thioredoxin_H-type-like"/>
</dbReference>
<dbReference type="InterPro" id="IPR013766">
    <property type="entry name" value="Thioredoxin_domain"/>
</dbReference>
<dbReference type="AlphaFoldDB" id="A0A811RG59"/>
<dbReference type="SUPFAM" id="SSF52833">
    <property type="entry name" value="Thioredoxin-like"/>
    <property type="match status" value="1"/>
</dbReference>
<dbReference type="PROSITE" id="PS51352">
    <property type="entry name" value="THIOREDOXIN_2"/>
    <property type="match status" value="1"/>
</dbReference>
<proteinExistence type="predicted"/>
<accession>A0A811RG59</accession>